<gene>
    <name evidence="2" type="ORF">C8J26_1448</name>
</gene>
<feature type="transmembrane region" description="Helical" evidence="1">
    <location>
        <begin position="102"/>
        <end position="121"/>
    </location>
</feature>
<evidence type="ECO:0000256" key="1">
    <source>
        <dbReference type="SAM" id="Phobius"/>
    </source>
</evidence>
<organism evidence="2 3">
    <name type="scientific">Sphingomonas aurantiaca</name>
    <dbReference type="NCBI Taxonomy" id="185949"/>
    <lineage>
        <taxon>Bacteria</taxon>
        <taxon>Pseudomonadati</taxon>
        <taxon>Pseudomonadota</taxon>
        <taxon>Alphaproteobacteria</taxon>
        <taxon>Sphingomonadales</taxon>
        <taxon>Sphingomonadaceae</taxon>
        <taxon>Sphingomonas</taxon>
    </lineage>
</organism>
<accession>A0A2T5GP65</accession>
<proteinExistence type="predicted"/>
<protein>
    <recommendedName>
        <fullName evidence="4">Glycosyltransferase RgtA/B/C/D-like domain-containing protein</fullName>
    </recommendedName>
</protein>
<keyword evidence="1" id="KW-1133">Transmembrane helix</keyword>
<feature type="transmembrane region" description="Helical" evidence="1">
    <location>
        <begin position="287"/>
        <end position="306"/>
    </location>
</feature>
<evidence type="ECO:0008006" key="4">
    <source>
        <dbReference type="Google" id="ProtNLM"/>
    </source>
</evidence>
<feature type="transmembrane region" description="Helical" evidence="1">
    <location>
        <begin position="392"/>
        <end position="410"/>
    </location>
</feature>
<feature type="transmembrane region" description="Helical" evidence="1">
    <location>
        <begin position="444"/>
        <end position="462"/>
    </location>
</feature>
<dbReference type="AlphaFoldDB" id="A0A2T5GP65"/>
<dbReference type="RefSeq" id="WP_107957303.1">
    <property type="nucleotide sequence ID" value="NZ_QAOG01000002.1"/>
</dbReference>
<dbReference type="EMBL" id="QAOG01000002">
    <property type="protein sequence ID" value="PTQ61125.1"/>
    <property type="molecule type" value="Genomic_DNA"/>
</dbReference>
<feature type="transmembrane region" description="Helical" evidence="1">
    <location>
        <begin position="127"/>
        <end position="145"/>
    </location>
</feature>
<comment type="caution">
    <text evidence="2">The sequence shown here is derived from an EMBL/GenBank/DDBJ whole genome shotgun (WGS) entry which is preliminary data.</text>
</comment>
<feature type="transmembrane region" description="Helical" evidence="1">
    <location>
        <begin position="157"/>
        <end position="183"/>
    </location>
</feature>
<dbReference type="Proteomes" id="UP000244189">
    <property type="component" value="Unassembled WGS sequence"/>
</dbReference>
<reference evidence="2 3" key="1">
    <citation type="submission" date="2018-04" db="EMBL/GenBank/DDBJ databases">
        <title>Genomic Encyclopedia of Type Strains, Phase III (KMG-III): the genomes of soil and plant-associated and newly described type strains.</title>
        <authorList>
            <person name="Whitman W."/>
        </authorList>
    </citation>
    <scope>NUCLEOTIDE SEQUENCE [LARGE SCALE GENOMIC DNA]</scope>
    <source>
        <strain evidence="2 3">MA101b</strain>
    </source>
</reference>
<feature type="transmembrane region" description="Helical" evidence="1">
    <location>
        <begin position="416"/>
        <end position="432"/>
    </location>
</feature>
<feature type="transmembrane region" description="Helical" evidence="1">
    <location>
        <begin position="362"/>
        <end position="380"/>
    </location>
</feature>
<keyword evidence="1" id="KW-0812">Transmembrane</keyword>
<name>A0A2T5GP65_9SPHN</name>
<evidence type="ECO:0000313" key="3">
    <source>
        <dbReference type="Proteomes" id="UP000244189"/>
    </source>
</evidence>
<sequence length="474" mass="49692">MPIDPAPRALARPTLIAAAALCLASLALFWPGTAMYDTVAQYRQVLAGVYDDWHPPAMARVWALLAPFGPGATPMLVLQLATYWLGLGLLAGALARIGRQRSAAAILVIGLLPPFLGWQGVVLKDAQLAGALLAAVGIIGWWRLAGRRLPRAMWIPVTLLLGYAVLVRANAVFIVVPLVVTLAPRPTHPLAKLASALAGIVVVLGVAPVVNHQLLHAQRSGVEATQALYDLAGIAARAPDSDTTGLTGPEAATVRARRCATPFFWDPLGDDAHCGTTMARLRALPTATLYVTLASAALHHPIAYAGHRMAHLNSTERWLVPFRWPNAAPPATSEPNTLGLANPNAAARAWESLTAAIVETPLGWPIAWIVVAITALAAGLSRPRGPARDIASALLVSALALEASFAVLSIASDLRYHLWPMIATAVASVLLSDRPAPRRVARAGIAALLLVVAGGVAARALLPLPPQTYAGMLG</sequence>
<feature type="transmembrane region" description="Helical" evidence="1">
    <location>
        <begin position="71"/>
        <end position="95"/>
    </location>
</feature>
<feature type="transmembrane region" description="Helical" evidence="1">
    <location>
        <begin position="189"/>
        <end position="210"/>
    </location>
</feature>
<keyword evidence="1" id="KW-0472">Membrane</keyword>
<keyword evidence="3" id="KW-1185">Reference proteome</keyword>
<evidence type="ECO:0000313" key="2">
    <source>
        <dbReference type="EMBL" id="PTQ61125.1"/>
    </source>
</evidence>